<evidence type="ECO:0000313" key="12">
    <source>
        <dbReference type="EMBL" id="CAI6338756.1"/>
    </source>
</evidence>
<sequence>MYEDSWYSGFVSRAAKPSAAATTAADKNRHRRRESLLKQPNDSQADVDRVGGIQDPILEAAEDPIDALNPAHNGPPPATVARRAKSYSDFYDVVRAHIKKEEKELKQDRESKYPKSRDTIADELEFVQWYNTIDEELLNASHDEYKLYQNQLRLTRNHLETIIADTSSALDTLSSLTEAFKAVESQTTAFQTQCEGLIQDQKRITTLADGMEENLRYYLYLEPITKRLNAPGAGNIVRGKEFTDMLANLDSCLEYMQLRTKHRESATYRSRYRLLLTRALTLIRVHFTNALREIAADVSKRIADRQLNDTTMSALLYAKFRVGAPELKQLGLEIQKRAVLPAGAEPGAEAEYQSLMNELYQSYSATRGRLMLPIVTKKIADTAQAPSTSKDLVAFARSSISYIRDICLDESDLWREWFDGDRGMYDFLESICEPLYDQLRPRIIHETQILKLCELCTLIQTRYMEEEDDDEDEEPVSPIETQKLDFTATVHPALQDAQNRLVFLSLATLRDEIERYKPKPEDLDYPAKNKKNKTALSGSKSHQPILSGRKGPQMDAPPTAQMPKTPTVVEEDDADGRWSFNTEAAFKDWYPTLRKAIWLLSKIYRLVHSSVFDDLAHRIVHSTTASLRQASTLLVKSASPTDAALFLISHLLLLKQQIVAFDIEFVTPETDIHYDISSITNTFWELRSRGGLFNPRNLVGLLIPKVVENMLDAKAEVDTVLRQAITDLTTQFQTRMLAPILSKDGVTPLKSVPVDIAPRTTKLRENIAQQTPFLRQKLDEYVADVRTREMLVAAVMESVSHTYESWYDTCYAPSGGSAAPAATGRSGKGKGSVDGVWDPDVFSEWCVETFRVGGAGGVMGLGIVGGGRDGDEFDDDDDDDDDDRDDGDRGRRASISVASANASVRTGTGTGIRINM</sequence>
<comment type="similarity">
    <text evidence="2">Belongs to the COG3 family.</text>
</comment>
<proteinExistence type="inferred from homology"/>
<feature type="domain" description="Conserved oligomeric Golgi complex subunit 3 N-terminal" evidence="10">
    <location>
        <begin position="148"/>
        <end position="293"/>
    </location>
</feature>
<evidence type="ECO:0000256" key="8">
    <source>
        <dbReference type="ARBA" id="ARBA00031339"/>
    </source>
</evidence>
<dbReference type="Pfam" id="PF04136">
    <property type="entry name" value="COG3_N"/>
    <property type="match status" value="1"/>
</dbReference>
<feature type="region of interest" description="Disordered" evidence="9">
    <location>
        <begin position="15"/>
        <end position="80"/>
    </location>
</feature>
<feature type="domain" description="Conserved oligomeric Golgi complex subunit 3 C-terminal" evidence="11">
    <location>
        <begin position="313"/>
        <end position="674"/>
    </location>
</feature>
<evidence type="ECO:0000256" key="1">
    <source>
        <dbReference type="ARBA" id="ARBA00004395"/>
    </source>
</evidence>
<feature type="compositionally biased region" description="Acidic residues" evidence="9">
    <location>
        <begin position="871"/>
        <end position="885"/>
    </location>
</feature>
<dbReference type="AlphaFoldDB" id="A0A9W4UPR8"/>
<dbReference type="GO" id="GO:0006914">
    <property type="term" value="P:autophagy"/>
    <property type="evidence" value="ECO:0007669"/>
    <property type="project" value="TreeGrafter"/>
</dbReference>
<dbReference type="PANTHER" id="PTHR13302">
    <property type="entry name" value="CONSERVED OLIGOMERIC GOLGI COMPLEX COMPONENT 3"/>
    <property type="match status" value="1"/>
</dbReference>
<dbReference type="InterPro" id="IPR048320">
    <property type="entry name" value="COG3_N"/>
</dbReference>
<keyword evidence="4" id="KW-0813">Transport</keyword>
<keyword evidence="13" id="KW-1185">Reference proteome</keyword>
<evidence type="ECO:0000256" key="9">
    <source>
        <dbReference type="SAM" id="MobiDB-lite"/>
    </source>
</evidence>
<dbReference type="GO" id="GO:0005801">
    <property type="term" value="C:cis-Golgi network"/>
    <property type="evidence" value="ECO:0007669"/>
    <property type="project" value="InterPro"/>
</dbReference>
<feature type="compositionally biased region" description="Low complexity" evidence="9">
    <location>
        <begin position="15"/>
        <end position="25"/>
    </location>
</feature>
<dbReference type="GO" id="GO:0000139">
    <property type="term" value="C:Golgi membrane"/>
    <property type="evidence" value="ECO:0007669"/>
    <property type="project" value="UniProtKB-SubCell"/>
</dbReference>
<dbReference type="GO" id="GO:0007030">
    <property type="term" value="P:Golgi organization"/>
    <property type="evidence" value="ECO:0007669"/>
    <property type="project" value="TreeGrafter"/>
</dbReference>
<evidence type="ECO:0000256" key="5">
    <source>
        <dbReference type="ARBA" id="ARBA00022927"/>
    </source>
</evidence>
<dbReference type="OrthoDB" id="296793at2759"/>
<keyword evidence="5" id="KW-0653">Protein transport</keyword>
<protein>
    <recommendedName>
        <fullName evidence="3">Conserved oligomeric Golgi complex subunit 3</fullName>
    </recommendedName>
    <alternativeName>
        <fullName evidence="8">Component of oligomeric Golgi complex 3</fullName>
    </alternativeName>
</protein>
<dbReference type="GO" id="GO:0017119">
    <property type="term" value="C:Golgi transport complex"/>
    <property type="evidence" value="ECO:0007669"/>
    <property type="project" value="TreeGrafter"/>
</dbReference>
<reference evidence="12" key="1">
    <citation type="submission" date="2023-01" db="EMBL/GenBank/DDBJ databases">
        <authorList>
            <person name="Van Ghelder C."/>
            <person name="Rancurel C."/>
        </authorList>
    </citation>
    <scope>NUCLEOTIDE SEQUENCE</scope>
    <source>
        <strain evidence="12">CNCM I-4278</strain>
    </source>
</reference>
<name>A0A9W4UPR8_9PLEO</name>
<evidence type="ECO:0000256" key="3">
    <source>
        <dbReference type="ARBA" id="ARBA00020976"/>
    </source>
</evidence>
<dbReference type="InterPro" id="IPR007265">
    <property type="entry name" value="COG_su3"/>
</dbReference>
<feature type="region of interest" description="Disordered" evidence="9">
    <location>
        <begin position="519"/>
        <end position="566"/>
    </location>
</feature>
<keyword evidence="7" id="KW-0472">Membrane</keyword>
<dbReference type="GO" id="GO:0006891">
    <property type="term" value="P:intra-Golgi vesicle-mediated transport"/>
    <property type="evidence" value="ECO:0007669"/>
    <property type="project" value="TreeGrafter"/>
</dbReference>
<dbReference type="PANTHER" id="PTHR13302:SF8">
    <property type="entry name" value="CONSERVED OLIGOMERIC GOLGI COMPLEX SUBUNIT 3"/>
    <property type="match status" value="1"/>
</dbReference>
<comment type="subcellular location">
    <subcellularLocation>
        <location evidence="1">Golgi apparatus membrane</location>
        <topology evidence="1">Peripheral membrane protein</topology>
    </subcellularLocation>
</comment>
<feature type="region of interest" description="Disordered" evidence="9">
    <location>
        <begin position="866"/>
        <end position="916"/>
    </location>
</feature>
<evidence type="ECO:0000259" key="10">
    <source>
        <dbReference type="Pfam" id="PF04136"/>
    </source>
</evidence>
<evidence type="ECO:0000256" key="7">
    <source>
        <dbReference type="ARBA" id="ARBA00023136"/>
    </source>
</evidence>
<dbReference type="InterPro" id="IPR048685">
    <property type="entry name" value="COG3_C"/>
</dbReference>
<evidence type="ECO:0000259" key="11">
    <source>
        <dbReference type="Pfam" id="PF20671"/>
    </source>
</evidence>
<comment type="caution">
    <text evidence="12">The sequence shown here is derived from an EMBL/GenBank/DDBJ whole genome shotgun (WGS) entry which is preliminary data.</text>
</comment>
<evidence type="ECO:0000256" key="6">
    <source>
        <dbReference type="ARBA" id="ARBA00023034"/>
    </source>
</evidence>
<feature type="compositionally biased region" description="Polar residues" evidence="9">
    <location>
        <begin position="534"/>
        <end position="544"/>
    </location>
</feature>
<dbReference type="EMBL" id="CAOQHR010000008">
    <property type="protein sequence ID" value="CAI6338756.1"/>
    <property type="molecule type" value="Genomic_DNA"/>
</dbReference>
<organism evidence="12 13">
    <name type="scientific">Periconia digitata</name>
    <dbReference type="NCBI Taxonomy" id="1303443"/>
    <lineage>
        <taxon>Eukaryota</taxon>
        <taxon>Fungi</taxon>
        <taxon>Dikarya</taxon>
        <taxon>Ascomycota</taxon>
        <taxon>Pezizomycotina</taxon>
        <taxon>Dothideomycetes</taxon>
        <taxon>Pleosporomycetidae</taxon>
        <taxon>Pleosporales</taxon>
        <taxon>Massarineae</taxon>
        <taxon>Periconiaceae</taxon>
        <taxon>Periconia</taxon>
    </lineage>
</organism>
<evidence type="ECO:0000256" key="2">
    <source>
        <dbReference type="ARBA" id="ARBA00009936"/>
    </source>
</evidence>
<accession>A0A9W4UPR8</accession>
<evidence type="ECO:0000256" key="4">
    <source>
        <dbReference type="ARBA" id="ARBA00022448"/>
    </source>
</evidence>
<dbReference type="Pfam" id="PF20671">
    <property type="entry name" value="COG3_C"/>
    <property type="match status" value="1"/>
</dbReference>
<dbReference type="Proteomes" id="UP001152607">
    <property type="component" value="Unassembled WGS sequence"/>
</dbReference>
<gene>
    <name evidence="12" type="ORF">PDIGIT_LOCUS11890</name>
</gene>
<keyword evidence="6" id="KW-0333">Golgi apparatus</keyword>
<feature type="compositionally biased region" description="Low complexity" evidence="9">
    <location>
        <begin position="893"/>
        <end position="905"/>
    </location>
</feature>
<dbReference type="GO" id="GO:0006886">
    <property type="term" value="P:intracellular protein transport"/>
    <property type="evidence" value="ECO:0007669"/>
    <property type="project" value="InterPro"/>
</dbReference>
<evidence type="ECO:0000313" key="13">
    <source>
        <dbReference type="Proteomes" id="UP001152607"/>
    </source>
</evidence>